<evidence type="ECO:0000313" key="2">
    <source>
        <dbReference type="EMBL" id="EFW29406.1"/>
    </source>
</evidence>
<dbReference type="STRING" id="749551.HMPREF9555_01211"/>
<evidence type="ECO:0000256" key="1">
    <source>
        <dbReference type="SAM" id="MobiDB-lite"/>
    </source>
</evidence>
<evidence type="ECO:0000313" key="3">
    <source>
        <dbReference type="Proteomes" id="UP000004633"/>
    </source>
</evidence>
<keyword evidence="3" id="KW-1185">Reference proteome</keyword>
<dbReference type="HOGENOM" id="CLU_2773554_0_0_9"/>
<dbReference type="Proteomes" id="UP000004633">
    <property type="component" value="Unassembled WGS sequence"/>
</dbReference>
<sequence length="69" mass="7416">MSPRSARREGARTSPPPVEHAPSAPTPAVPPVSRTPTEQIPKTDAPLSAHRPAEREEDGAEGPRFEVRV</sequence>
<proteinExistence type="predicted"/>
<feature type="compositionally biased region" description="Basic and acidic residues" evidence="1">
    <location>
        <begin position="1"/>
        <end position="11"/>
    </location>
</feature>
<name>E7N2J5_9FIRM</name>
<accession>E7N2J5</accession>
<dbReference type="AlphaFoldDB" id="E7N2J5"/>
<comment type="caution">
    <text evidence="2">The sequence shown here is derived from an EMBL/GenBank/DDBJ whole genome shotgun (WGS) entry which is preliminary data.</text>
</comment>
<protein>
    <submittedName>
        <fullName evidence="2">Uncharacterized protein</fullName>
    </submittedName>
</protein>
<organism evidence="2 3">
    <name type="scientific">Selenomonas artemidis F0399</name>
    <dbReference type="NCBI Taxonomy" id="749551"/>
    <lineage>
        <taxon>Bacteria</taxon>
        <taxon>Bacillati</taxon>
        <taxon>Bacillota</taxon>
        <taxon>Negativicutes</taxon>
        <taxon>Selenomonadales</taxon>
        <taxon>Selenomonadaceae</taxon>
        <taxon>Selenomonas</taxon>
    </lineage>
</organism>
<feature type="region of interest" description="Disordered" evidence="1">
    <location>
        <begin position="1"/>
        <end position="69"/>
    </location>
</feature>
<reference evidence="2 3" key="1">
    <citation type="submission" date="2010-08" db="EMBL/GenBank/DDBJ databases">
        <authorList>
            <person name="Weinstock G."/>
            <person name="Sodergren E."/>
            <person name="Clifton S."/>
            <person name="Fulton L."/>
            <person name="Fulton B."/>
            <person name="Courtney L."/>
            <person name="Fronick C."/>
            <person name="Harrison M."/>
            <person name="Strong C."/>
            <person name="Farmer C."/>
            <person name="Delahaunty K."/>
            <person name="Markovic C."/>
            <person name="Hall O."/>
            <person name="Minx P."/>
            <person name="Tomlinson C."/>
            <person name="Mitreva M."/>
            <person name="Hou S."/>
            <person name="Chen J."/>
            <person name="Wollam A."/>
            <person name="Pepin K.H."/>
            <person name="Johnson M."/>
            <person name="Bhonagiri V."/>
            <person name="Zhang X."/>
            <person name="Suruliraj S."/>
            <person name="Warren W."/>
            <person name="Chinwalla A."/>
            <person name="Mardis E.R."/>
            <person name="Wilson R.K."/>
        </authorList>
    </citation>
    <scope>NUCLEOTIDE SEQUENCE [LARGE SCALE GENOMIC DNA]</scope>
    <source>
        <strain evidence="2 3">F0399</strain>
    </source>
</reference>
<gene>
    <name evidence="2" type="ORF">HMPREF9555_01211</name>
</gene>
<feature type="compositionally biased region" description="Pro residues" evidence="1">
    <location>
        <begin position="14"/>
        <end position="30"/>
    </location>
</feature>
<dbReference type="EMBL" id="AECV01000023">
    <property type="protein sequence ID" value="EFW29406.1"/>
    <property type="molecule type" value="Genomic_DNA"/>
</dbReference>